<gene>
    <name evidence="3" type="ORF">E6K79_10430</name>
</gene>
<feature type="compositionally biased region" description="Basic and acidic residues" evidence="1">
    <location>
        <begin position="29"/>
        <end position="39"/>
    </location>
</feature>
<evidence type="ECO:0000313" key="4">
    <source>
        <dbReference type="Proteomes" id="UP000317691"/>
    </source>
</evidence>
<evidence type="ECO:0000259" key="2">
    <source>
        <dbReference type="Pfam" id="PF12867"/>
    </source>
</evidence>
<dbReference type="InterPro" id="IPR034660">
    <property type="entry name" value="DinB/YfiT-like"/>
</dbReference>
<dbReference type="Gene3D" id="1.20.120.450">
    <property type="entry name" value="dinb family like domain"/>
    <property type="match status" value="1"/>
</dbReference>
<dbReference type="InterPro" id="IPR024775">
    <property type="entry name" value="DinB-like"/>
</dbReference>
<evidence type="ECO:0000313" key="3">
    <source>
        <dbReference type="EMBL" id="TMQ63308.1"/>
    </source>
</evidence>
<dbReference type="EMBL" id="VBOZ01000032">
    <property type="protein sequence ID" value="TMQ63308.1"/>
    <property type="molecule type" value="Genomic_DNA"/>
</dbReference>
<sequence>MTATRRSPAPDSRGTPIFIALPSRIRTHGTRDSNRKEPLVKSITRTRGRATARTKSRGKTGARRRSRPKLRREFADYIRKIDTYRGGRPAMPLLRTGPGKIARAVQGLTPSQVRRRPARGKWSISEIVGHLLDTEIVYGFRCRMALSESGRPVQAYNQTVWTETLRHRRRSVPRTVAQIQLLRKINLELVGSVPRRTWKRYGEHPERGRETVRRTLELVAGHDLNHLDQIQAIKKKFGW</sequence>
<name>A0A538TI64_UNCEI</name>
<feature type="compositionally biased region" description="Basic residues" evidence="1">
    <location>
        <begin position="44"/>
        <end position="69"/>
    </location>
</feature>
<dbReference type="AlphaFoldDB" id="A0A538TI64"/>
<protein>
    <submittedName>
        <fullName evidence="3">DinB family protein</fullName>
    </submittedName>
</protein>
<organism evidence="3 4">
    <name type="scientific">Eiseniibacteriota bacterium</name>
    <dbReference type="NCBI Taxonomy" id="2212470"/>
    <lineage>
        <taxon>Bacteria</taxon>
        <taxon>Candidatus Eiseniibacteriota</taxon>
    </lineage>
</organism>
<proteinExistence type="predicted"/>
<dbReference type="SUPFAM" id="SSF109854">
    <property type="entry name" value="DinB/YfiT-like putative metalloenzymes"/>
    <property type="match status" value="1"/>
</dbReference>
<feature type="domain" description="DinB-like" evidence="2">
    <location>
        <begin position="98"/>
        <end position="230"/>
    </location>
</feature>
<reference evidence="3 4" key="1">
    <citation type="journal article" date="2019" name="Nat. Microbiol.">
        <title>Mediterranean grassland soil C-N compound turnover is dependent on rainfall and depth, and is mediated by genomically divergent microorganisms.</title>
        <authorList>
            <person name="Diamond S."/>
            <person name="Andeer P.F."/>
            <person name="Li Z."/>
            <person name="Crits-Christoph A."/>
            <person name="Burstein D."/>
            <person name="Anantharaman K."/>
            <person name="Lane K.R."/>
            <person name="Thomas B.C."/>
            <person name="Pan C."/>
            <person name="Northen T.R."/>
            <person name="Banfield J.F."/>
        </authorList>
    </citation>
    <scope>NUCLEOTIDE SEQUENCE [LARGE SCALE GENOMIC DNA]</scope>
    <source>
        <strain evidence="3">WS_9</strain>
    </source>
</reference>
<feature type="region of interest" description="Disordered" evidence="1">
    <location>
        <begin position="25"/>
        <end position="69"/>
    </location>
</feature>
<comment type="caution">
    <text evidence="3">The sequence shown here is derived from an EMBL/GenBank/DDBJ whole genome shotgun (WGS) entry which is preliminary data.</text>
</comment>
<dbReference type="Proteomes" id="UP000317691">
    <property type="component" value="Unassembled WGS sequence"/>
</dbReference>
<evidence type="ECO:0000256" key="1">
    <source>
        <dbReference type="SAM" id="MobiDB-lite"/>
    </source>
</evidence>
<accession>A0A538TI64</accession>
<dbReference type="Pfam" id="PF12867">
    <property type="entry name" value="DinB_2"/>
    <property type="match status" value="1"/>
</dbReference>